<comment type="caution">
    <text evidence="2">The sequence shown here is derived from an EMBL/GenBank/DDBJ whole genome shotgun (WGS) entry which is preliminary data.</text>
</comment>
<protein>
    <recommendedName>
        <fullName evidence="1">DUF6504 domain-containing protein</fullName>
    </recommendedName>
</protein>
<gene>
    <name evidence="2" type="ORF">EDD29_7244</name>
</gene>
<evidence type="ECO:0000313" key="3">
    <source>
        <dbReference type="Proteomes" id="UP000272400"/>
    </source>
</evidence>
<evidence type="ECO:0000313" key="2">
    <source>
        <dbReference type="EMBL" id="ROO89547.1"/>
    </source>
</evidence>
<dbReference type="OrthoDB" id="5243842at2"/>
<dbReference type="Pfam" id="PF20114">
    <property type="entry name" value="DUF6504"/>
    <property type="match status" value="1"/>
</dbReference>
<dbReference type="AlphaFoldDB" id="A0A3N1D7M8"/>
<proteinExistence type="predicted"/>
<reference evidence="2 3" key="1">
    <citation type="submission" date="2018-11" db="EMBL/GenBank/DDBJ databases">
        <title>Sequencing the genomes of 1000 actinobacteria strains.</title>
        <authorList>
            <person name="Klenk H.-P."/>
        </authorList>
    </citation>
    <scope>NUCLEOTIDE SEQUENCE [LARGE SCALE GENOMIC DNA]</scope>
    <source>
        <strain evidence="2 3">DSM 44254</strain>
    </source>
</reference>
<evidence type="ECO:0000259" key="1">
    <source>
        <dbReference type="Pfam" id="PF20114"/>
    </source>
</evidence>
<dbReference type="InterPro" id="IPR045443">
    <property type="entry name" value="DUF6504"/>
</dbReference>
<accession>A0A3N1D7M8</accession>
<sequence length="91" mass="11210">MSPLSEPVTVWTGPDGLPRRFVWRDRLFVVRRVLEHWIVSRDWWREQHPESAEPVERRFWRVEASPDRESGVYELRHTPETDEWTLSRVWR</sequence>
<feature type="domain" description="DUF6504" evidence="1">
    <location>
        <begin position="5"/>
        <end position="90"/>
    </location>
</feature>
<organism evidence="2 3">
    <name type="scientific">Actinocorallia herbida</name>
    <dbReference type="NCBI Taxonomy" id="58109"/>
    <lineage>
        <taxon>Bacteria</taxon>
        <taxon>Bacillati</taxon>
        <taxon>Actinomycetota</taxon>
        <taxon>Actinomycetes</taxon>
        <taxon>Streptosporangiales</taxon>
        <taxon>Thermomonosporaceae</taxon>
        <taxon>Actinocorallia</taxon>
    </lineage>
</organism>
<dbReference type="EMBL" id="RJKE01000001">
    <property type="protein sequence ID" value="ROO89547.1"/>
    <property type="molecule type" value="Genomic_DNA"/>
</dbReference>
<dbReference type="Proteomes" id="UP000272400">
    <property type="component" value="Unassembled WGS sequence"/>
</dbReference>
<name>A0A3N1D7M8_9ACTN</name>
<keyword evidence="3" id="KW-1185">Reference proteome</keyword>